<feature type="region of interest" description="Disordered" evidence="6">
    <location>
        <begin position="385"/>
        <end position="418"/>
    </location>
</feature>
<dbReference type="Gene3D" id="1.10.20.10">
    <property type="entry name" value="Histone, subunit A"/>
    <property type="match status" value="1"/>
</dbReference>
<protein>
    <recommendedName>
        <fullName evidence="7">CENP-T/Histone H4 histone fold domain-containing protein</fullName>
    </recommendedName>
</protein>
<feature type="compositionally biased region" description="Low complexity" evidence="6">
    <location>
        <begin position="8"/>
        <end position="23"/>
    </location>
</feature>
<evidence type="ECO:0000256" key="5">
    <source>
        <dbReference type="ARBA" id="ARBA00023242"/>
    </source>
</evidence>
<proteinExistence type="inferred from homology"/>
<reference evidence="8 9" key="1">
    <citation type="journal article" date="2016" name="Proc. Natl. Acad. Sci. U.S.A.">
        <title>Comparative genomics of biotechnologically important yeasts.</title>
        <authorList>
            <person name="Riley R."/>
            <person name="Haridas S."/>
            <person name="Wolfe K.H."/>
            <person name="Lopes M.R."/>
            <person name="Hittinger C.T."/>
            <person name="Goeker M."/>
            <person name="Salamov A.A."/>
            <person name="Wisecaver J.H."/>
            <person name="Long T.M."/>
            <person name="Calvey C.H."/>
            <person name="Aerts A.L."/>
            <person name="Barry K.W."/>
            <person name="Choi C."/>
            <person name="Clum A."/>
            <person name="Coughlan A.Y."/>
            <person name="Deshpande S."/>
            <person name="Douglass A.P."/>
            <person name="Hanson S.J."/>
            <person name="Klenk H.-P."/>
            <person name="LaButti K.M."/>
            <person name="Lapidus A."/>
            <person name="Lindquist E.A."/>
            <person name="Lipzen A.M."/>
            <person name="Meier-Kolthoff J.P."/>
            <person name="Ohm R.A."/>
            <person name="Otillar R.P."/>
            <person name="Pangilinan J.L."/>
            <person name="Peng Y."/>
            <person name="Rokas A."/>
            <person name="Rosa C.A."/>
            <person name="Scheuner C."/>
            <person name="Sibirny A.A."/>
            <person name="Slot J.C."/>
            <person name="Stielow J.B."/>
            <person name="Sun H."/>
            <person name="Kurtzman C.P."/>
            <person name="Blackwell M."/>
            <person name="Grigoriev I.V."/>
            <person name="Jeffries T.W."/>
        </authorList>
    </citation>
    <scope>NUCLEOTIDE SEQUENCE [LARGE SCALE GENOMIC DNA]</scope>
    <source>
        <strain evidence="8 9">NRRL Y-11557</strain>
    </source>
</reference>
<feature type="compositionally biased region" description="Basic and acidic residues" evidence="6">
    <location>
        <begin position="385"/>
        <end position="410"/>
    </location>
</feature>
<gene>
    <name evidence="8" type="ORF">LIPSTDRAFT_70930</name>
</gene>
<dbReference type="GO" id="GO:0005634">
    <property type="term" value="C:nucleus"/>
    <property type="evidence" value="ECO:0007669"/>
    <property type="project" value="UniProtKB-SubCell"/>
</dbReference>
<evidence type="ECO:0000256" key="3">
    <source>
        <dbReference type="ARBA" id="ARBA00010137"/>
    </source>
</evidence>
<dbReference type="CDD" id="cd22920">
    <property type="entry name" value="HFD_CENP-T"/>
    <property type="match status" value="1"/>
</dbReference>
<keyword evidence="4" id="KW-0158">Chromosome</keyword>
<dbReference type="InterPro" id="IPR028255">
    <property type="entry name" value="CENP-T"/>
</dbReference>
<dbReference type="InterPro" id="IPR035425">
    <property type="entry name" value="CENP-T/H4_C"/>
</dbReference>
<dbReference type="STRING" id="675824.A0A1E3Q8N9"/>
<dbReference type="SUPFAM" id="SSF47113">
    <property type="entry name" value="Histone-fold"/>
    <property type="match status" value="1"/>
</dbReference>
<dbReference type="InterPro" id="IPR009072">
    <property type="entry name" value="Histone-fold"/>
</dbReference>
<evidence type="ECO:0000256" key="6">
    <source>
        <dbReference type="SAM" id="MobiDB-lite"/>
    </source>
</evidence>
<evidence type="ECO:0000259" key="7">
    <source>
        <dbReference type="Pfam" id="PF15511"/>
    </source>
</evidence>
<evidence type="ECO:0000256" key="2">
    <source>
        <dbReference type="ARBA" id="ARBA00004286"/>
    </source>
</evidence>
<dbReference type="AlphaFoldDB" id="A0A1E3Q8N9"/>
<feature type="region of interest" description="Disordered" evidence="6">
    <location>
        <begin position="1"/>
        <end position="165"/>
    </location>
</feature>
<sequence length="418" mass="47808">MDRDRFLAASTPRRTQQQTSSQRSAHRTPGSRTPFSRNRPVRHNILTPGRERRRSGILPARKTPRDDLRLLSRLLKRTSPRLPEQSHAKRQSQSSLTSRSSILSGHFQDDDNDEELPPPIPSATYNDATREDEEDDEQQLRHPPRVSVGGEEEGQEDVTTYSVEFPRRMTAESRLSLDRTRSSMDNVADDDNADDSTQFVIRLPNEDIPLEDNQLREYSGYEDDRDNPVNDYEDYEDNINQESLQEEFIQRTEQRKSDTTTARYATLSAKPPLSKRPRTVKLEPALPKKLIKDLAKNFSSIPISADALHAVTHATDLFFKQASSDLATYARHANRKTIDESDVLVLLKRQRQLTPKVTVFGLAHKYLPSELVADLRLPNVNSEKSIKEHEKIKSKETKKQQTKANKKESMIAKSHGVH</sequence>
<keyword evidence="9" id="KW-1185">Reference proteome</keyword>
<organism evidence="8 9">
    <name type="scientific">Lipomyces starkeyi NRRL Y-11557</name>
    <dbReference type="NCBI Taxonomy" id="675824"/>
    <lineage>
        <taxon>Eukaryota</taxon>
        <taxon>Fungi</taxon>
        <taxon>Dikarya</taxon>
        <taxon>Ascomycota</taxon>
        <taxon>Saccharomycotina</taxon>
        <taxon>Lipomycetes</taxon>
        <taxon>Lipomycetales</taxon>
        <taxon>Lipomycetaceae</taxon>
        <taxon>Lipomyces</taxon>
    </lineage>
</organism>
<dbReference type="Proteomes" id="UP000094385">
    <property type="component" value="Unassembled WGS sequence"/>
</dbReference>
<dbReference type="PANTHER" id="PTHR46904">
    <property type="entry name" value="CENTROMERE PROTEIN T"/>
    <property type="match status" value="1"/>
</dbReference>
<evidence type="ECO:0000313" key="8">
    <source>
        <dbReference type="EMBL" id="ODQ73864.1"/>
    </source>
</evidence>
<name>A0A1E3Q8N9_LIPST</name>
<feature type="domain" description="CENP-T/Histone H4 histone fold" evidence="7">
    <location>
        <begin position="283"/>
        <end position="378"/>
    </location>
</feature>
<dbReference type="GO" id="GO:0000776">
    <property type="term" value="C:kinetochore"/>
    <property type="evidence" value="ECO:0007669"/>
    <property type="project" value="InterPro"/>
</dbReference>
<dbReference type="GO" id="GO:0046982">
    <property type="term" value="F:protein heterodimerization activity"/>
    <property type="evidence" value="ECO:0007669"/>
    <property type="project" value="InterPro"/>
</dbReference>
<keyword evidence="5" id="KW-0539">Nucleus</keyword>
<accession>A0A1E3Q8N9</accession>
<dbReference type="PANTHER" id="PTHR46904:SF1">
    <property type="entry name" value="CENTROMERE PROTEIN T"/>
    <property type="match status" value="1"/>
</dbReference>
<evidence type="ECO:0000313" key="9">
    <source>
        <dbReference type="Proteomes" id="UP000094385"/>
    </source>
</evidence>
<dbReference type="GO" id="GO:0003677">
    <property type="term" value="F:DNA binding"/>
    <property type="evidence" value="ECO:0007669"/>
    <property type="project" value="InterPro"/>
</dbReference>
<evidence type="ECO:0000256" key="4">
    <source>
        <dbReference type="ARBA" id="ARBA00022454"/>
    </source>
</evidence>
<dbReference type="GO" id="GO:0007059">
    <property type="term" value="P:chromosome segregation"/>
    <property type="evidence" value="ECO:0007669"/>
    <property type="project" value="TreeGrafter"/>
</dbReference>
<comment type="subcellular location">
    <subcellularLocation>
        <location evidence="2">Chromosome</location>
    </subcellularLocation>
    <subcellularLocation>
        <location evidence="1">Nucleus</location>
    </subcellularLocation>
</comment>
<feature type="compositionally biased region" description="Low complexity" evidence="6">
    <location>
        <begin position="91"/>
        <end position="104"/>
    </location>
</feature>
<comment type="similarity">
    <text evidence="3">Belongs to the CENP-T/CNN1 family.</text>
</comment>
<dbReference type="GO" id="GO:0051382">
    <property type="term" value="P:kinetochore assembly"/>
    <property type="evidence" value="ECO:0007669"/>
    <property type="project" value="InterPro"/>
</dbReference>
<dbReference type="GO" id="GO:0000278">
    <property type="term" value="P:mitotic cell cycle"/>
    <property type="evidence" value="ECO:0007669"/>
    <property type="project" value="TreeGrafter"/>
</dbReference>
<evidence type="ECO:0000256" key="1">
    <source>
        <dbReference type="ARBA" id="ARBA00004123"/>
    </source>
</evidence>
<dbReference type="Pfam" id="PF15511">
    <property type="entry name" value="CENP-T_C"/>
    <property type="match status" value="1"/>
</dbReference>
<dbReference type="OrthoDB" id="10071681at2759"/>
<dbReference type="EMBL" id="KV454293">
    <property type="protein sequence ID" value="ODQ73864.1"/>
    <property type="molecule type" value="Genomic_DNA"/>
</dbReference>